<sequence>MAKISTHIEIFDGQVLLDDKPYFTSENQDFKAFSKVLYQQLDISYPKFYKMDNLCKLAFLASEIILQQTQEKDIALIFGNKEGSLDSDLQHQALIQDPENYYPSPAVFVYTLPNICIGEVSIRHQLLTESMFLVADEYPIGDIADYTAYLLEQQKAKMVLCGWLKMHDNSYSASFYLVSTSGSLAHNEKNIHDIVHKKA</sequence>
<reference evidence="2" key="1">
    <citation type="submission" date="2016-10" db="EMBL/GenBank/DDBJ databases">
        <authorList>
            <person name="Varghese N."/>
            <person name="Submissions S."/>
        </authorList>
    </citation>
    <scope>NUCLEOTIDE SEQUENCE [LARGE SCALE GENOMIC DNA]</scope>
    <source>
        <strain evidence="2">DSM 22361</strain>
    </source>
</reference>
<proteinExistence type="predicted"/>
<dbReference type="RefSeq" id="WP_103906037.1">
    <property type="nucleotide sequence ID" value="NZ_CP049246.1"/>
</dbReference>
<dbReference type="EMBL" id="FNUT01000005">
    <property type="protein sequence ID" value="SEG15204.1"/>
    <property type="molecule type" value="Genomic_DNA"/>
</dbReference>
<accession>A0A1H5XTZ3</accession>
<gene>
    <name evidence="1" type="ORF">SAMN05421877_105121</name>
</gene>
<dbReference type="AlphaFoldDB" id="A0A1H5XTZ3"/>
<dbReference type="Proteomes" id="UP000236731">
    <property type="component" value="Unassembled WGS sequence"/>
</dbReference>
<evidence type="ECO:0008006" key="3">
    <source>
        <dbReference type="Google" id="ProtNLM"/>
    </source>
</evidence>
<keyword evidence="2" id="KW-1185">Reference proteome</keyword>
<organism evidence="1 2">
    <name type="scientific">Sphingobacterium lactis</name>
    <dbReference type="NCBI Taxonomy" id="797291"/>
    <lineage>
        <taxon>Bacteria</taxon>
        <taxon>Pseudomonadati</taxon>
        <taxon>Bacteroidota</taxon>
        <taxon>Sphingobacteriia</taxon>
        <taxon>Sphingobacteriales</taxon>
        <taxon>Sphingobacteriaceae</taxon>
        <taxon>Sphingobacterium</taxon>
    </lineage>
</organism>
<name>A0A1H5XTZ3_9SPHI</name>
<evidence type="ECO:0000313" key="2">
    <source>
        <dbReference type="Proteomes" id="UP000236731"/>
    </source>
</evidence>
<dbReference type="OrthoDB" id="1071350at2"/>
<protein>
    <recommendedName>
        <fullName evidence="3">3-oxoacyl-ACP synthase</fullName>
    </recommendedName>
</protein>
<evidence type="ECO:0000313" key="1">
    <source>
        <dbReference type="EMBL" id="SEG15204.1"/>
    </source>
</evidence>